<dbReference type="GO" id="GO:0016020">
    <property type="term" value="C:membrane"/>
    <property type="evidence" value="ECO:0007669"/>
    <property type="project" value="UniProtKB-SubCell"/>
</dbReference>
<comment type="subcellular location">
    <subcellularLocation>
        <location evidence="1">Membrane</location>
    </subcellularLocation>
</comment>
<dbReference type="Gene3D" id="1.10.630.10">
    <property type="entry name" value="Cytochrome P450"/>
    <property type="match status" value="1"/>
</dbReference>
<evidence type="ECO:0000313" key="16">
    <source>
        <dbReference type="EMBL" id="KAH9307848.1"/>
    </source>
</evidence>
<keyword evidence="10 14" id="KW-0503">Monooxygenase</keyword>
<dbReference type="InterPro" id="IPR002401">
    <property type="entry name" value="Cyt_P450_E_grp-I"/>
</dbReference>
<dbReference type="SUPFAM" id="SSF48264">
    <property type="entry name" value="Cytochrome P450"/>
    <property type="match status" value="1"/>
</dbReference>
<evidence type="ECO:0000256" key="14">
    <source>
        <dbReference type="RuleBase" id="RU000461"/>
    </source>
</evidence>
<dbReference type="FunFam" id="1.10.630.10:FF:000029">
    <property type="entry name" value="Cytochrome P450 734A1"/>
    <property type="match status" value="1"/>
</dbReference>
<keyword evidence="8 14" id="KW-0560">Oxidoreductase</keyword>
<keyword evidence="11" id="KW-0876">Taxol biosynthesis</keyword>
<evidence type="ECO:0000256" key="11">
    <source>
        <dbReference type="ARBA" id="ARBA00023059"/>
    </source>
</evidence>
<reference evidence="16 17" key="1">
    <citation type="journal article" date="2021" name="Nat. Plants">
        <title>The Taxus genome provides insights into paclitaxel biosynthesis.</title>
        <authorList>
            <person name="Xiong X."/>
            <person name="Gou J."/>
            <person name="Liao Q."/>
            <person name="Li Y."/>
            <person name="Zhou Q."/>
            <person name="Bi G."/>
            <person name="Li C."/>
            <person name="Du R."/>
            <person name="Wang X."/>
            <person name="Sun T."/>
            <person name="Guo L."/>
            <person name="Liang H."/>
            <person name="Lu P."/>
            <person name="Wu Y."/>
            <person name="Zhang Z."/>
            <person name="Ro D.K."/>
            <person name="Shang Y."/>
            <person name="Huang S."/>
            <person name="Yan J."/>
        </authorList>
    </citation>
    <scope>NUCLEOTIDE SEQUENCE [LARGE SCALE GENOMIC DNA]</scope>
    <source>
        <strain evidence="16">Ta-2019</strain>
    </source>
</reference>
<evidence type="ECO:0000256" key="10">
    <source>
        <dbReference type="ARBA" id="ARBA00023033"/>
    </source>
</evidence>
<feature type="binding site" description="axial binding residue" evidence="13">
    <location>
        <position position="499"/>
    </location>
    <ligand>
        <name>heme</name>
        <dbReference type="ChEBI" id="CHEBI:30413"/>
    </ligand>
    <ligandPart>
        <name>Fe</name>
        <dbReference type="ChEBI" id="CHEBI:18248"/>
    </ligandPart>
</feature>
<dbReference type="GO" id="GO:0042617">
    <property type="term" value="P:paclitaxel biosynthetic process"/>
    <property type="evidence" value="ECO:0007669"/>
    <property type="project" value="UniProtKB-KW"/>
</dbReference>
<keyword evidence="5 15" id="KW-0812">Transmembrane</keyword>
<dbReference type="Proteomes" id="UP000824469">
    <property type="component" value="Unassembled WGS sequence"/>
</dbReference>
<dbReference type="GO" id="GO:0004497">
    <property type="term" value="F:monooxygenase activity"/>
    <property type="evidence" value="ECO:0007669"/>
    <property type="project" value="UniProtKB-KW"/>
</dbReference>
<dbReference type="PANTHER" id="PTHR24282:SF211">
    <property type="entry name" value="CYTOCHROME P450-RELATED"/>
    <property type="match status" value="1"/>
</dbReference>
<comment type="cofactor">
    <cofactor evidence="13">
        <name>heme</name>
        <dbReference type="ChEBI" id="CHEBI:30413"/>
    </cofactor>
</comment>
<comment type="pathway">
    <text evidence="2">Alkaloid biosynthesis; taxol biosynthesis.</text>
</comment>
<evidence type="ECO:0000256" key="8">
    <source>
        <dbReference type="ARBA" id="ARBA00023002"/>
    </source>
</evidence>
<evidence type="ECO:0000256" key="13">
    <source>
        <dbReference type="PIRSR" id="PIRSR602401-1"/>
    </source>
</evidence>
<evidence type="ECO:0000256" key="5">
    <source>
        <dbReference type="ARBA" id="ARBA00022692"/>
    </source>
</evidence>
<dbReference type="AlphaFoldDB" id="A0AA38KJS6"/>
<dbReference type="InterPro" id="IPR036396">
    <property type="entry name" value="Cyt_P450_sf"/>
</dbReference>
<keyword evidence="6 13" id="KW-0479">Metal-binding</keyword>
<dbReference type="PRINTS" id="PR00385">
    <property type="entry name" value="P450"/>
</dbReference>
<comment type="caution">
    <text evidence="16">The sequence shown here is derived from an EMBL/GenBank/DDBJ whole genome shotgun (WGS) entry which is preliminary data.</text>
</comment>
<keyword evidence="7 15" id="KW-1133">Transmembrane helix</keyword>
<evidence type="ECO:0000313" key="17">
    <source>
        <dbReference type="Proteomes" id="UP000824469"/>
    </source>
</evidence>
<evidence type="ECO:0000256" key="2">
    <source>
        <dbReference type="ARBA" id="ARBA00005122"/>
    </source>
</evidence>
<evidence type="ECO:0000256" key="7">
    <source>
        <dbReference type="ARBA" id="ARBA00022989"/>
    </source>
</evidence>
<dbReference type="OMA" id="HIINDCA"/>
<gene>
    <name evidence="16" type="ORF">KI387_035759</name>
</gene>
<evidence type="ECO:0000256" key="6">
    <source>
        <dbReference type="ARBA" id="ARBA00022723"/>
    </source>
</evidence>
<dbReference type="GO" id="GO:0005506">
    <property type="term" value="F:iron ion binding"/>
    <property type="evidence" value="ECO:0007669"/>
    <property type="project" value="InterPro"/>
</dbReference>
<keyword evidence="17" id="KW-1185">Reference proteome</keyword>
<evidence type="ECO:0000256" key="4">
    <source>
        <dbReference type="ARBA" id="ARBA00022617"/>
    </source>
</evidence>
<dbReference type="InterPro" id="IPR001128">
    <property type="entry name" value="Cyt_P450"/>
</dbReference>
<dbReference type="InterPro" id="IPR050665">
    <property type="entry name" value="Cytochrome_P450_Monooxygen"/>
</dbReference>
<dbReference type="PRINTS" id="PR00463">
    <property type="entry name" value="EP450I"/>
</dbReference>
<evidence type="ECO:0000256" key="12">
    <source>
        <dbReference type="ARBA" id="ARBA00023136"/>
    </source>
</evidence>
<keyword evidence="9 13" id="KW-0408">Iron</keyword>
<keyword evidence="12 15" id="KW-0472">Membrane</keyword>
<proteinExistence type="inferred from homology"/>
<evidence type="ECO:0000256" key="3">
    <source>
        <dbReference type="ARBA" id="ARBA00010617"/>
    </source>
</evidence>
<name>A0AA38KJS6_TAXCH</name>
<evidence type="ECO:0008006" key="18">
    <source>
        <dbReference type="Google" id="ProtNLM"/>
    </source>
</evidence>
<organism evidence="16 17">
    <name type="scientific">Taxus chinensis</name>
    <name type="common">Chinese yew</name>
    <name type="synonym">Taxus wallichiana var. chinensis</name>
    <dbReference type="NCBI Taxonomy" id="29808"/>
    <lineage>
        <taxon>Eukaryota</taxon>
        <taxon>Viridiplantae</taxon>
        <taxon>Streptophyta</taxon>
        <taxon>Embryophyta</taxon>
        <taxon>Tracheophyta</taxon>
        <taxon>Spermatophyta</taxon>
        <taxon>Pinopsida</taxon>
        <taxon>Pinidae</taxon>
        <taxon>Conifers II</taxon>
        <taxon>Cupressales</taxon>
        <taxon>Taxaceae</taxon>
        <taxon>Taxus</taxon>
    </lineage>
</organism>
<dbReference type="GO" id="GO:0020037">
    <property type="term" value="F:heme binding"/>
    <property type="evidence" value="ECO:0007669"/>
    <property type="project" value="InterPro"/>
</dbReference>
<sequence length="551" mass="63001">MPQLNHQEPLRHKKRKLKDMGFFLFSVAEIIWLSFGYLVVFSVTKLAIAIWWKPLQIAKHFQTQGIAGPPYKLLYGNSRDLEKFMYEAASKPMKHSHDIVARVQHYYAHWSKIYGQTFLMWTGPTPVLVVGRSELCKEMLGDKGGIYGKRKWDPAFKELIGEGLVVLNGDKWAHHRRIINPSFHTDKLKEMVCCMVESTANMLETWEKAVKNGDKEVDVSQEFKALTSDIIARTAFGSSYVQGKHIFDLLAQQTSLAAQDVVKLLIPCYRNMRRITSKVKLRFLPFKRNIIRWRLHREIKNSLKQLIMSRKKDLADNHRCYGNDLLGSMMNTLQELKSTEDNRGLTMEEIIEECKTFFFAGQETTMNFLTFAIVLLAMHPEWQQRARAEILQVCGNDDPKFETVNKLKTLGIILNEVIRLYPPVAAALRETFKDTTLGGISIPAGTQVLLPVLSMNHDTCLWGQDANEFKPERFNEGVSKAAKDDSAIFIPFGYGLRSCVGQNYAMLESKLAIAMILQRFSFLLSPGYIHAPTSYVTMYAQHGAQIILHKL</sequence>
<keyword evidence="4 13" id="KW-0349">Heme</keyword>
<dbReference type="GO" id="GO:0016705">
    <property type="term" value="F:oxidoreductase activity, acting on paired donors, with incorporation or reduction of molecular oxygen"/>
    <property type="evidence" value="ECO:0007669"/>
    <property type="project" value="InterPro"/>
</dbReference>
<comment type="similarity">
    <text evidence="3 14">Belongs to the cytochrome P450 family.</text>
</comment>
<protein>
    <recommendedName>
        <fullName evidence="18">Cytochrome P450</fullName>
    </recommendedName>
</protein>
<dbReference type="PROSITE" id="PS00086">
    <property type="entry name" value="CYTOCHROME_P450"/>
    <property type="match status" value="1"/>
</dbReference>
<evidence type="ECO:0000256" key="15">
    <source>
        <dbReference type="SAM" id="Phobius"/>
    </source>
</evidence>
<evidence type="ECO:0000256" key="1">
    <source>
        <dbReference type="ARBA" id="ARBA00004370"/>
    </source>
</evidence>
<evidence type="ECO:0000256" key="9">
    <source>
        <dbReference type="ARBA" id="ARBA00023004"/>
    </source>
</evidence>
<dbReference type="InterPro" id="IPR017972">
    <property type="entry name" value="Cyt_P450_CS"/>
</dbReference>
<accession>A0AA38KJS6</accession>
<dbReference type="PANTHER" id="PTHR24282">
    <property type="entry name" value="CYTOCHROME P450 FAMILY MEMBER"/>
    <property type="match status" value="1"/>
</dbReference>
<feature type="transmembrane region" description="Helical" evidence="15">
    <location>
        <begin position="21"/>
        <end position="52"/>
    </location>
</feature>
<dbReference type="Pfam" id="PF00067">
    <property type="entry name" value="p450"/>
    <property type="match status" value="1"/>
</dbReference>
<dbReference type="EMBL" id="JAHRHJ020000007">
    <property type="protein sequence ID" value="KAH9307848.1"/>
    <property type="molecule type" value="Genomic_DNA"/>
</dbReference>